<dbReference type="AlphaFoldDB" id="A0A7Y9IDG1"/>
<evidence type="ECO:0008006" key="4">
    <source>
        <dbReference type="Google" id="ProtNLM"/>
    </source>
</evidence>
<protein>
    <recommendedName>
        <fullName evidence="4">Polyketide cyclase / dehydrase and lipid transport</fullName>
    </recommendedName>
</protein>
<dbReference type="Proteomes" id="UP000569914">
    <property type="component" value="Unassembled WGS sequence"/>
</dbReference>
<organism evidence="2 3">
    <name type="scientific">Microlunatus parietis</name>
    <dbReference type="NCBI Taxonomy" id="682979"/>
    <lineage>
        <taxon>Bacteria</taxon>
        <taxon>Bacillati</taxon>
        <taxon>Actinomycetota</taxon>
        <taxon>Actinomycetes</taxon>
        <taxon>Propionibacteriales</taxon>
        <taxon>Propionibacteriaceae</taxon>
        <taxon>Microlunatus</taxon>
    </lineage>
</organism>
<keyword evidence="3" id="KW-1185">Reference proteome</keyword>
<accession>A0A7Y9IDG1</accession>
<proteinExistence type="predicted"/>
<feature type="signal peptide" evidence="1">
    <location>
        <begin position="1"/>
        <end position="24"/>
    </location>
</feature>
<name>A0A7Y9IDG1_9ACTN</name>
<keyword evidence="1" id="KW-0732">Signal</keyword>
<reference evidence="2 3" key="1">
    <citation type="submission" date="2020-07" db="EMBL/GenBank/DDBJ databases">
        <title>Sequencing the genomes of 1000 actinobacteria strains.</title>
        <authorList>
            <person name="Klenk H.-P."/>
        </authorList>
    </citation>
    <scope>NUCLEOTIDE SEQUENCE [LARGE SCALE GENOMIC DNA]</scope>
    <source>
        <strain evidence="2 3">DSM 22083</strain>
    </source>
</reference>
<evidence type="ECO:0000313" key="3">
    <source>
        <dbReference type="Proteomes" id="UP000569914"/>
    </source>
</evidence>
<evidence type="ECO:0000313" key="2">
    <source>
        <dbReference type="EMBL" id="NYE74898.1"/>
    </source>
</evidence>
<dbReference type="PROSITE" id="PS51257">
    <property type="entry name" value="PROKAR_LIPOPROTEIN"/>
    <property type="match status" value="1"/>
</dbReference>
<dbReference type="EMBL" id="JACCBU010000001">
    <property type="protein sequence ID" value="NYE74898.1"/>
    <property type="molecule type" value="Genomic_DNA"/>
</dbReference>
<sequence length="174" mass="18534">MARSLAAPAVLIMVLTLLSGGCTAPGHGYVSESVGRLTVDRPAGWDLETTVESPWHKGFRDAADAPEQLQLSGDFGAYASAGQAMGTLIGKAQVGLPSFRVIESREITVTGATTAQLTRYTVADGRDGELSGLWIVAAHWPYPQSVAVSVLAAERDPALEQRLITSMRLRADRR</sequence>
<evidence type="ECO:0000256" key="1">
    <source>
        <dbReference type="SAM" id="SignalP"/>
    </source>
</evidence>
<feature type="chain" id="PRO_5038372190" description="Polyketide cyclase / dehydrase and lipid transport" evidence="1">
    <location>
        <begin position="25"/>
        <end position="174"/>
    </location>
</feature>
<comment type="caution">
    <text evidence="2">The sequence shown here is derived from an EMBL/GenBank/DDBJ whole genome shotgun (WGS) entry which is preliminary data.</text>
</comment>
<dbReference type="RefSeq" id="WP_179757490.1">
    <property type="nucleotide sequence ID" value="NZ_JACCBU010000001.1"/>
</dbReference>
<gene>
    <name evidence="2" type="ORF">BKA15_006227</name>
</gene>